<reference evidence="2" key="1">
    <citation type="submission" date="2013-04" db="EMBL/GenBank/DDBJ databases">
        <title>The genome sequencing project of 58 acetic acid bacteria.</title>
        <authorList>
            <person name="Okamoto-Kainuma A."/>
            <person name="Ishikawa M."/>
            <person name="Umino S."/>
            <person name="Koizumi Y."/>
            <person name="Shiwa Y."/>
            <person name="Yoshikawa H."/>
            <person name="Matsutani M."/>
            <person name="Matsushita K."/>
        </authorList>
    </citation>
    <scope>NUCLEOTIDE SEQUENCE</scope>
    <source>
        <strain evidence="2">NRIC 0228</strain>
    </source>
</reference>
<protein>
    <submittedName>
        <fullName evidence="2">Uncharacterized protein</fullName>
    </submittedName>
</protein>
<comment type="caution">
    <text evidence="2">The sequence shown here is derived from an EMBL/GenBank/DDBJ whole genome shotgun (WGS) entry which is preliminary data.</text>
</comment>
<feature type="transmembrane region" description="Helical" evidence="1">
    <location>
        <begin position="12"/>
        <end position="32"/>
    </location>
</feature>
<evidence type="ECO:0000313" key="2">
    <source>
        <dbReference type="EMBL" id="GBR17396.1"/>
    </source>
</evidence>
<keyword evidence="3" id="KW-1185">Reference proteome</keyword>
<organism evidence="2 3">
    <name type="scientific">Gluconobacter frateurii NRIC 0228</name>
    <dbReference type="NCBI Taxonomy" id="1307946"/>
    <lineage>
        <taxon>Bacteria</taxon>
        <taxon>Pseudomonadati</taxon>
        <taxon>Pseudomonadota</taxon>
        <taxon>Alphaproteobacteria</taxon>
        <taxon>Acetobacterales</taxon>
        <taxon>Acetobacteraceae</taxon>
        <taxon>Gluconobacter</taxon>
    </lineage>
</organism>
<keyword evidence="1" id="KW-1133">Transmembrane helix</keyword>
<keyword evidence="1" id="KW-0812">Transmembrane</keyword>
<dbReference type="Proteomes" id="UP001061070">
    <property type="component" value="Unassembled WGS sequence"/>
</dbReference>
<dbReference type="EMBL" id="BAQW01000015">
    <property type="protein sequence ID" value="GBR17396.1"/>
    <property type="molecule type" value="Genomic_DNA"/>
</dbReference>
<sequence length="57" mass="6225">MLYVKNSLNLLWLVLLGFLSVVSAVWLVASLVLNPMPVVSIILATAILSFLFYMIGG</sequence>
<name>A0ABQ0QFG8_9PROT</name>
<proteinExistence type="predicted"/>
<accession>A0ABQ0QFG8</accession>
<gene>
    <name evidence="2" type="ORF">AA0228_3017</name>
</gene>
<feature type="transmembrane region" description="Helical" evidence="1">
    <location>
        <begin position="38"/>
        <end position="56"/>
    </location>
</feature>
<keyword evidence="1" id="KW-0472">Membrane</keyword>
<evidence type="ECO:0000256" key="1">
    <source>
        <dbReference type="SAM" id="Phobius"/>
    </source>
</evidence>
<evidence type="ECO:0000313" key="3">
    <source>
        <dbReference type="Proteomes" id="UP001061070"/>
    </source>
</evidence>